<accession>A0A9P6ANV0</accession>
<comment type="caution">
    <text evidence="1">The sequence shown here is derived from an EMBL/GenBank/DDBJ whole genome shotgun (WGS) entry which is preliminary data.</text>
</comment>
<name>A0A9P6ANV0_9AGAM</name>
<gene>
    <name evidence="1" type="ORF">BS47DRAFT_245651</name>
</gene>
<dbReference type="AlphaFoldDB" id="A0A9P6ANV0"/>
<evidence type="ECO:0000313" key="1">
    <source>
        <dbReference type="EMBL" id="KAF9508231.1"/>
    </source>
</evidence>
<organism evidence="1 2">
    <name type="scientific">Hydnum rufescens UP504</name>
    <dbReference type="NCBI Taxonomy" id="1448309"/>
    <lineage>
        <taxon>Eukaryota</taxon>
        <taxon>Fungi</taxon>
        <taxon>Dikarya</taxon>
        <taxon>Basidiomycota</taxon>
        <taxon>Agaricomycotina</taxon>
        <taxon>Agaricomycetes</taxon>
        <taxon>Cantharellales</taxon>
        <taxon>Hydnaceae</taxon>
        <taxon>Hydnum</taxon>
    </lineage>
</organism>
<dbReference type="EMBL" id="MU129063">
    <property type="protein sequence ID" value="KAF9508231.1"/>
    <property type="molecule type" value="Genomic_DNA"/>
</dbReference>
<reference evidence="1" key="1">
    <citation type="journal article" date="2020" name="Nat. Commun.">
        <title>Large-scale genome sequencing of mycorrhizal fungi provides insights into the early evolution of symbiotic traits.</title>
        <authorList>
            <person name="Miyauchi S."/>
            <person name="Kiss E."/>
            <person name="Kuo A."/>
            <person name="Drula E."/>
            <person name="Kohler A."/>
            <person name="Sanchez-Garcia M."/>
            <person name="Morin E."/>
            <person name="Andreopoulos B."/>
            <person name="Barry K.W."/>
            <person name="Bonito G."/>
            <person name="Buee M."/>
            <person name="Carver A."/>
            <person name="Chen C."/>
            <person name="Cichocki N."/>
            <person name="Clum A."/>
            <person name="Culley D."/>
            <person name="Crous P.W."/>
            <person name="Fauchery L."/>
            <person name="Girlanda M."/>
            <person name="Hayes R.D."/>
            <person name="Keri Z."/>
            <person name="LaButti K."/>
            <person name="Lipzen A."/>
            <person name="Lombard V."/>
            <person name="Magnuson J."/>
            <person name="Maillard F."/>
            <person name="Murat C."/>
            <person name="Nolan M."/>
            <person name="Ohm R.A."/>
            <person name="Pangilinan J."/>
            <person name="Pereira M.F."/>
            <person name="Perotto S."/>
            <person name="Peter M."/>
            <person name="Pfister S."/>
            <person name="Riley R."/>
            <person name="Sitrit Y."/>
            <person name="Stielow J.B."/>
            <person name="Szollosi G."/>
            <person name="Zifcakova L."/>
            <person name="Stursova M."/>
            <person name="Spatafora J.W."/>
            <person name="Tedersoo L."/>
            <person name="Vaario L.M."/>
            <person name="Yamada A."/>
            <person name="Yan M."/>
            <person name="Wang P."/>
            <person name="Xu J."/>
            <person name="Bruns T."/>
            <person name="Baldrian P."/>
            <person name="Vilgalys R."/>
            <person name="Dunand C."/>
            <person name="Henrissat B."/>
            <person name="Grigoriev I.V."/>
            <person name="Hibbett D."/>
            <person name="Nagy L.G."/>
            <person name="Martin F.M."/>
        </authorList>
    </citation>
    <scope>NUCLEOTIDE SEQUENCE</scope>
    <source>
        <strain evidence="1">UP504</strain>
    </source>
</reference>
<dbReference type="OrthoDB" id="312874at2759"/>
<sequence>MHFLAPPQPDFDLKATIEMLKSTASGVLTASGRWLAFEKEPKDQPGAEDTVFKPMRTIFEEVVHAIIMNSNSKPSPADCSTGFLQSRSMVLRSSDRCDDTRSDGYVLLKDRLDAGAVS</sequence>
<keyword evidence="2" id="KW-1185">Reference proteome</keyword>
<dbReference type="Proteomes" id="UP000886523">
    <property type="component" value="Unassembled WGS sequence"/>
</dbReference>
<evidence type="ECO:0000313" key="2">
    <source>
        <dbReference type="Proteomes" id="UP000886523"/>
    </source>
</evidence>
<proteinExistence type="predicted"/>
<protein>
    <submittedName>
        <fullName evidence="1">Uncharacterized protein</fullName>
    </submittedName>
</protein>